<dbReference type="SUPFAM" id="SSF52087">
    <property type="entry name" value="CRAL/TRIO domain"/>
    <property type="match status" value="1"/>
</dbReference>
<dbReference type="EMBL" id="JAFNEN010000305">
    <property type="protein sequence ID" value="KAG8186334.1"/>
    <property type="molecule type" value="Genomic_DNA"/>
</dbReference>
<evidence type="ECO:0000259" key="1">
    <source>
        <dbReference type="PROSITE" id="PS50191"/>
    </source>
</evidence>
<dbReference type="GO" id="GO:0140284">
    <property type="term" value="C:endoplasmic reticulum-endosome membrane contact site"/>
    <property type="evidence" value="ECO:0007669"/>
    <property type="project" value="TreeGrafter"/>
</dbReference>
<reference evidence="2 3" key="1">
    <citation type="journal article" date="2022" name="Nat. Ecol. Evol.">
        <title>A masculinizing supergene underlies an exaggerated male reproductive morph in a spider.</title>
        <authorList>
            <person name="Hendrickx F."/>
            <person name="De Corte Z."/>
            <person name="Sonet G."/>
            <person name="Van Belleghem S.M."/>
            <person name="Kostlbacher S."/>
            <person name="Vangestel C."/>
        </authorList>
    </citation>
    <scope>NUCLEOTIDE SEQUENCE [LARGE SCALE GENOMIC DNA]</scope>
    <source>
        <strain evidence="2">W744_W776</strain>
    </source>
</reference>
<dbReference type="AlphaFoldDB" id="A0AAV6UQD8"/>
<dbReference type="InterPro" id="IPR001251">
    <property type="entry name" value="CRAL-TRIO_dom"/>
</dbReference>
<dbReference type="SMART" id="SM00516">
    <property type="entry name" value="SEC14"/>
    <property type="match status" value="1"/>
</dbReference>
<dbReference type="SUPFAM" id="SSF46938">
    <property type="entry name" value="CRAL/TRIO N-terminal domain"/>
    <property type="match status" value="1"/>
</dbReference>
<dbReference type="InterPro" id="IPR053012">
    <property type="entry name" value="ER-organelle_contact"/>
</dbReference>
<gene>
    <name evidence="2" type="ORF">JTE90_005866</name>
</gene>
<evidence type="ECO:0000313" key="2">
    <source>
        <dbReference type="EMBL" id="KAG8186334.1"/>
    </source>
</evidence>
<feature type="domain" description="CRAL-TRIO" evidence="1">
    <location>
        <begin position="83"/>
        <end position="240"/>
    </location>
</feature>
<protein>
    <recommendedName>
        <fullName evidence="1">CRAL-TRIO domain-containing protein</fullName>
    </recommendedName>
</protein>
<dbReference type="GO" id="GO:0012505">
    <property type="term" value="C:endomembrane system"/>
    <property type="evidence" value="ECO:0007669"/>
    <property type="project" value="TreeGrafter"/>
</dbReference>
<dbReference type="Proteomes" id="UP000827092">
    <property type="component" value="Unassembled WGS sequence"/>
</dbReference>
<sequence length="254" mass="30501">MPMFKNKWFLEDELVQELRNKFLDDLPTEKQNYHEDDIKRVKENDFFVARYILHNEKDIEKSYNMLTESLKYRKEMEVNTLRKKDLPKEYFDNRAVILCNKDNRDHPIVAIRCKTHVNNKDTRRQQQQYMLYWVERGLRQSDWGAVTILFDCTDSGVSNVDLDMMRFIFSTFNKYVPWGLGYFFVYNMPWYLSALWKVIKQWVPQRHLEKIKFVDCNSILEFVDVDQLPICLGGTSSKLYEPKNGVSRDGDESE</sequence>
<dbReference type="PROSITE" id="PS50191">
    <property type="entry name" value="CRAL_TRIO"/>
    <property type="match status" value="1"/>
</dbReference>
<dbReference type="Pfam" id="PF00650">
    <property type="entry name" value="CRAL_TRIO"/>
    <property type="match status" value="1"/>
</dbReference>
<dbReference type="Gene3D" id="3.40.525.10">
    <property type="entry name" value="CRAL-TRIO lipid binding domain"/>
    <property type="match status" value="1"/>
</dbReference>
<dbReference type="InterPro" id="IPR036865">
    <property type="entry name" value="CRAL-TRIO_dom_sf"/>
</dbReference>
<comment type="caution">
    <text evidence="2">The sequence shown here is derived from an EMBL/GenBank/DDBJ whole genome shotgun (WGS) entry which is preliminary data.</text>
</comment>
<keyword evidence="3" id="KW-1185">Reference proteome</keyword>
<accession>A0AAV6UQD8</accession>
<evidence type="ECO:0000313" key="3">
    <source>
        <dbReference type="Proteomes" id="UP000827092"/>
    </source>
</evidence>
<organism evidence="2 3">
    <name type="scientific">Oedothorax gibbosus</name>
    <dbReference type="NCBI Taxonomy" id="931172"/>
    <lineage>
        <taxon>Eukaryota</taxon>
        <taxon>Metazoa</taxon>
        <taxon>Ecdysozoa</taxon>
        <taxon>Arthropoda</taxon>
        <taxon>Chelicerata</taxon>
        <taxon>Arachnida</taxon>
        <taxon>Araneae</taxon>
        <taxon>Araneomorphae</taxon>
        <taxon>Entelegynae</taxon>
        <taxon>Araneoidea</taxon>
        <taxon>Linyphiidae</taxon>
        <taxon>Erigoninae</taxon>
        <taxon>Oedothorax</taxon>
    </lineage>
</organism>
<proteinExistence type="predicted"/>
<dbReference type="PANTHER" id="PTHR46384">
    <property type="entry name" value="MOTILE SPERM DOMAIN-CONTAINING PROTEIN 2"/>
    <property type="match status" value="1"/>
</dbReference>
<dbReference type="InterPro" id="IPR036273">
    <property type="entry name" value="CRAL/TRIO_N_dom_sf"/>
</dbReference>
<dbReference type="CDD" id="cd00170">
    <property type="entry name" value="SEC14"/>
    <property type="match status" value="1"/>
</dbReference>
<name>A0AAV6UQD8_9ARAC</name>
<dbReference type="PANTHER" id="PTHR46384:SF1">
    <property type="entry name" value="MOTILE SPERM DOMAIN-CONTAINING PROTEIN 2"/>
    <property type="match status" value="1"/>
</dbReference>